<sequence length="118" mass="13697">MNNEKIDNYIYLGQRIREKRKTQNITQEYLAEQVDVGTTHISHIETGYTKLSLKTFIKIANALNCSADELLCDYVNVSSKVYKNELCILLENCSEKEIRFVFNIVKSSLDLLHKCNFN</sequence>
<dbReference type="CDD" id="cd00093">
    <property type="entry name" value="HTH_XRE"/>
    <property type="match status" value="1"/>
</dbReference>
<keyword evidence="1" id="KW-0238">DNA-binding</keyword>
<dbReference type="PANTHER" id="PTHR46558:SF11">
    <property type="entry name" value="HTH-TYPE TRANSCRIPTIONAL REGULATOR XRE"/>
    <property type="match status" value="1"/>
</dbReference>
<keyword evidence="4" id="KW-1185">Reference proteome</keyword>
<dbReference type="EMBL" id="CP015405">
    <property type="protein sequence ID" value="ANU78236.1"/>
    <property type="molecule type" value="Genomic_DNA"/>
</dbReference>
<dbReference type="Pfam" id="PF01381">
    <property type="entry name" value="HTH_3"/>
    <property type="match status" value="1"/>
</dbReference>
<dbReference type="Gene3D" id="1.10.260.40">
    <property type="entry name" value="lambda repressor-like DNA-binding domains"/>
    <property type="match status" value="1"/>
</dbReference>
<evidence type="ECO:0000313" key="3">
    <source>
        <dbReference type="EMBL" id="ANU78236.1"/>
    </source>
</evidence>
<dbReference type="SUPFAM" id="SSF47413">
    <property type="entry name" value="lambda repressor-like DNA-binding domains"/>
    <property type="match status" value="1"/>
</dbReference>
<evidence type="ECO:0000313" key="4">
    <source>
        <dbReference type="Proteomes" id="UP000092574"/>
    </source>
</evidence>
<reference evidence="3" key="1">
    <citation type="submission" date="2017-04" db="EMBL/GenBank/DDBJ databases">
        <title>Complete Genome Sequences of Twelve Strains of a Stable Defined Moderately Diverse Mouse Microbiota 2 (sDMDMm2).</title>
        <authorList>
            <person name="Uchimura Y."/>
            <person name="Wyss M."/>
            <person name="Brugiroux S."/>
            <person name="Limenitakis J.P."/>
            <person name="Stecher B."/>
            <person name="McCoy K.D."/>
            <person name="Macpherson A.J."/>
        </authorList>
    </citation>
    <scope>NUCLEOTIDE SEQUENCE</scope>
    <source>
        <strain evidence="3">YL58</strain>
    </source>
</reference>
<dbReference type="Proteomes" id="UP000092574">
    <property type="component" value="Chromosome"/>
</dbReference>
<dbReference type="InterPro" id="IPR001387">
    <property type="entry name" value="Cro/C1-type_HTH"/>
</dbReference>
<dbReference type="InterPro" id="IPR010982">
    <property type="entry name" value="Lambda_DNA-bd_dom_sf"/>
</dbReference>
<dbReference type="KEGG" id="byl:A4V09_22305"/>
<dbReference type="AlphaFoldDB" id="A0A1C7IEV0"/>
<dbReference type="GO" id="GO:0003677">
    <property type="term" value="F:DNA binding"/>
    <property type="evidence" value="ECO:0007669"/>
    <property type="project" value="UniProtKB-KW"/>
</dbReference>
<dbReference type="PROSITE" id="PS50943">
    <property type="entry name" value="HTH_CROC1"/>
    <property type="match status" value="1"/>
</dbReference>
<dbReference type="PANTHER" id="PTHR46558">
    <property type="entry name" value="TRACRIPTIONAL REGULATORY PROTEIN-RELATED-RELATED"/>
    <property type="match status" value="1"/>
</dbReference>
<evidence type="ECO:0000256" key="1">
    <source>
        <dbReference type="ARBA" id="ARBA00023125"/>
    </source>
</evidence>
<dbReference type="SMART" id="SM00530">
    <property type="entry name" value="HTH_XRE"/>
    <property type="match status" value="1"/>
</dbReference>
<feature type="domain" description="HTH cro/C1-type" evidence="2">
    <location>
        <begin position="16"/>
        <end position="70"/>
    </location>
</feature>
<protein>
    <submittedName>
        <fullName evidence="3">Transcriptional regulator</fullName>
    </submittedName>
</protein>
<name>A0A1C7IEV0_9FIRM</name>
<dbReference type="RefSeq" id="WP_065544321.1">
    <property type="nucleotide sequence ID" value="NZ_CP015405.2"/>
</dbReference>
<dbReference type="OrthoDB" id="371153at2"/>
<proteinExistence type="predicted"/>
<dbReference type="STRING" id="1796616.A4V09_22305"/>
<gene>
    <name evidence="3" type="ORF">A4V09_22305</name>
</gene>
<accession>A0A1C7IEV0</accession>
<evidence type="ECO:0000259" key="2">
    <source>
        <dbReference type="PROSITE" id="PS50943"/>
    </source>
</evidence>
<organism evidence="3 4">
    <name type="scientific">Blautia pseudococcoides</name>
    <dbReference type="NCBI Taxonomy" id="1796616"/>
    <lineage>
        <taxon>Bacteria</taxon>
        <taxon>Bacillati</taxon>
        <taxon>Bacillota</taxon>
        <taxon>Clostridia</taxon>
        <taxon>Lachnospirales</taxon>
        <taxon>Lachnospiraceae</taxon>
        <taxon>Blautia</taxon>
    </lineage>
</organism>